<sequence>MKLENEQRDKLANAAARRTARRIPPRPTMPKQIITQTVQPETRRLISTEREKRQPKQHRAALGRTSTKSAKSRPGRTSPERSPTKRHATQTTKATQRWPETCWVECTNTFCKRSVDTPLNGVDTTPQSQRSTHSQGRSTLDPAPRTAVFRTRIAGRHNTKAGRHWISSQNSLFQDLGSVSTPSLGQVDTLRKVPNRPPITVEETQLTLRASKKFPGGYKRSSPSSALRVLPEDQFSPIQLPQKVAKIYSSPPSRSFPHLHFDPSKQTQSTPGKSLHQKGQRAILGRTFTRTHNPTNRTTRAIIENTAASRTAEATQAGPERTSTRTTKAPFWENPPERTSQTSSTPQTLRQHDNSRNERGTFLRATLTRTTSNSSGSPHQNIRQPSDAPQPKGQRHSNQKRAQHDPGETSLPPESTEKNSRSTSLELTTSQHQADDNHRQVSQRPTSDATRHTENLLCSLNNVD</sequence>
<dbReference type="Proteomes" id="UP000652761">
    <property type="component" value="Unassembled WGS sequence"/>
</dbReference>
<dbReference type="AlphaFoldDB" id="A0A843WQW9"/>
<feature type="region of interest" description="Disordered" evidence="1">
    <location>
        <begin position="1"/>
        <end position="94"/>
    </location>
</feature>
<feature type="region of interest" description="Disordered" evidence="1">
    <location>
        <begin position="114"/>
        <end position="144"/>
    </location>
</feature>
<gene>
    <name evidence="2" type="ORF">Taro_043250</name>
</gene>
<feature type="region of interest" description="Disordered" evidence="1">
    <location>
        <begin position="248"/>
        <end position="464"/>
    </location>
</feature>
<comment type="caution">
    <text evidence="2">The sequence shown here is derived from an EMBL/GenBank/DDBJ whole genome shotgun (WGS) entry which is preliminary data.</text>
</comment>
<organism evidence="2 3">
    <name type="scientific">Colocasia esculenta</name>
    <name type="common">Wild taro</name>
    <name type="synonym">Arum esculentum</name>
    <dbReference type="NCBI Taxonomy" id="4460"/>
    <lineage>
        <taxon>Eukaryota</taxon>
        <taxon>Viridiplantae</taxon>
        <taxon>Streptophyta</taxon>
        <taxon>Embryophyta</taxon>
        <taxon>Tracheophyta</taxon>
        <taxon>Spermatophyta</taxon>
        <taxon>Magnoliopsida</taxon>
        <taxon>Liliopsida</taxon>
        <taxon>Araceae</taxon>
        <taxon>Aroideae</taxon>
        <taxon>Colocasieae</taxon>
        <taxon>Colocasia</taxon>
    </lineage>
</organism>
<feature type="compositionally biased region" description="Polar residues" evidence="1">
    <location>
        <begin position="367"/>
        <end position="384"/>
    </location>
</feature>
<proteinExistence type="predicted"/>
<feature type="compositionally biased region" description="Basic and acidic residues" evidence="1">
    <location>
        <begin position="41"/>
        <end position="54"/>
    </location>
</feature>
<keyword evidence="3" id="KW-1185">Reference proteome</keyword>
<name>A0A843WQW9_COLES</name>
<dbReference type="EMBL" id="NMUH01004652">
    <property type="protein sequence ID" value="MQM10357.1"/>
    <property type="molecule type" value="Genomic_DNA"/>
</dbReference>
<feature type="compositionally biased region" description="Polar residues" evidence="1">
    <location>
        <begin position="421"/>
        <end position="432"/>
    </location>
</feature>
<feature type="compositionally biased region" description="Basic and acidic residues" evidence="1">
    <location>
        <begin position="350"/>
        <end position="361"/>
    </location>
</feature>
<reference evidence="2" key="1">
    <citation type="submission" date="2017-07" db="EMBL/GenBank/DDBJ databases">
        <title>Taro Niue Genome Assembly and Annotation.</title>
        <authorList>
            <person name="Atibalentja N."/>
            <person name="Keating K."/>
            <person name="Fields C.J."/>
        </authorList>
    </citation>
    <scope>NUCLEOTIDE SEQUENCE</scope>
    <source>
        <strain evidence="2">Niue_2</strain>
        <tissue evidence="2">Leaf</tissue>
    </source>
</reference>
<accession>A0A843WQW9</accession>
<feature type="compositionally biased region" description="Polar residues" evidence="1">
    <location>
        <begin position="337"/>
        <end position="349"/>
    </location>
</feature>
<feature type="compositionally biased region" description="Basic and acidic residues" evidence="1">
    <location>
        <begin position="1"/>
        <end position="11"/>
    </location>
</feature>
<feature type="compositionally biased region" description="Low complexity" evidence="1">
    <location>
        <begin position="286"/>
        <end position="300"/>
    </location>
</feature>
<protein>
    <submittedName>
        <fullName evidence="2">Uncharacterized protein</fullName>
    </submittedName>
</protein>
<evidence type="ECO:0000256" key="1">
    <source>
        <dbReference type="SAM" id="MobiDB-lite"/>
    </source>
</evidence>
<feature type="compositionally biased region" description="Polar residues" evidence="1">
    <location>
        <begin position="122"/>
        <end position="138"/>
    </location>
</feature>
<evidence type="ECO:0000313" key="2">
    <source>
        <dbReference type="EMBL" id="MQM10357.1"/>
    </source>
</evidence>
<evidence type="ECO:0000313" key="3">
    <source>
        <dbReference type="Proteomes" id="UP000652761"/>
    </source>
</evidence>